<name>A0A397S941_9GLOM</name>
<comment type="caution">
    <text evidence="1">The sequence shown here is derived from an EMBL/GenBank/DDBJ whole genome shotgun (WGS) entry which is preliminary data.</text>
</comment>
<dbReference type="Proteomes" id="UP000265703">
    <property type="component" value="Unassembled WGS sequence"/>
</dbReference>
<dbReference type="EMBL" id="QKYT01000822">
    <property type="protein sequence ID" value="RIA81266.1"/>
    <property type="molecule type" value="Genomic_DNA"/>
</dbReference>
<sequence length="96" mass="11244">MILRFKPGLWDDLPIDEPDLWDDDLPTENQIIKQDVEIPVEKDWESEKGDETDEEIDNDLTFLLSIDLEDFHGITLADAITDKMHLPNTEWSNDIY</sequence>
<proteinExistence type="predicted"/>
<gene>
    <name evidence="1" type="ORF">C1645_837287</name>
</gene>
<evidence type="ECO:0000313" key="1">
    <source>
        <dbReference type="EMBL" id="RIA81266.1"/>
    </source>
</evidence>
<keyword evidence="2" id="KW-1185">Reference proteome</keyword>
<organism evidence="1 2">
    <name type="scientific">Glomus cerebriforme</name>
    <dbReference type="NCBI Taxonomy" id="658196"/>
    <lineage>
        <taxon>Eukaryota</taxon>
        <taxon>Fungi</taxon>
        <taxon>Fungi incertae sedis</taxon>
        <taxon>Mucoromycota</taxon>
        <taxon>Glomeromycotina</taxon>
        <taxon>Glomeromycetes</taxon>
        <taxon>Glomerales</taxon>
        <taxon>Glomeraceae</taxon>
        <taxon>Glomus</taxon>
    </lineage>
</organism>
<evidence type="ECO:0000313" key="2">
    <source>
        <dbReference type="Proteomes" id="UP000265703"/>
    </source>
</evidence>
<dbReference type="AlphaFoldDB" id="A0A397S941"/>
<protein>
    <submittedName>
        <fullName evidence="1">Uncharacterized protein</fullName>
    </submittedName>
</protein>
<dbReference type="OrthoDB" id="2439880at2759"/>
<accession>A0A397S941</accession>
<reference evidence="1 2" key="1">
    <citation type="submission" date="2018-06" db="EMBL/GenBank/DDBJ databases">
        <title>Comparative genomics reveals the genomic features of Rhizophagus irregularis, R. cerebriforme, R. diaphanum and Gigaspora rosea, and their symbiotic lifestyle signature.</title>
        <authorList>
            <person name="Morin E."/>
            <person name="San Clemente H."/>
            <person name="Chen E.C.H."/>
            <person name="De La Providencia I."/>
            <person name="Hainaut M."/>
            <person name="Kuo A."/>
            <person name="Kohler A."/>
            <person name="Murat C."/>
            <person name="Tang N."/>
            <person name="Roy S."/>
            <person name="Loubradou J."/>
            <person name="Henrissat B."/>
            <person name="Grigoriev I.V."/>
            <person name="Corradi N."/>
            <person name="Roux C."/>
            <person name="Martin F.M."/>
        </authorList>
    </citation>
    <scope>NUCLEOTIDE SEQUENCE [LARGE SCALE GENOMIC DNA]</scope>
    <source>
        <strain evidence="1 2">DAOM 227022</strain>
    </source>
</reference>